<feature type="compositionally biased region" description="Basic and acidic residues" evidence="1">
    <location>
        <begin position="371"/>
        <end position="390"/>
    </location>
</feature>
<keyword evidence="3" id="KW-1185">Reference proteome</keyword>
<gene>
    <name evidence="2" type="ORF">Mal4_53950</name>
</gene>
<organism evidence="2 3">
    <name type="scientific">Maioricimonas rarisocia</name>
    <dbReference type="NCBI Taxonomy" id="2528026"/>
    <lineage>
        <taxon>Bacteria</taxon>
        <taxon>Pseudomonadati</taxon>
        <taxon>Planctomycetota</taxon>
        <taxon>Planctomycetia</taxon>
        <taxon>Planctomycetales</taxon>
        <taxon>Planctomycetaceae</taxon>
        <taxon>Maioricimonas</taxon>
    </lineage>
</organism>
<evidence type="ECO:0000313" key="3">
    <source>
        <dbReference type="Proteomes" id="UP000320496"/>
    </source>
</evidence>
<proteinExistence type="predicted"/>
<evidence type="ECO:0000313" key="2">
    <source>
        <dbReference type="EMBL" id="QDU41030.1"/>
    </source>
</evidence>
<dbReference type="RefSeq" id="WP_145372255.1">
    <property type="nucleotide sequence ID" value="NZ_CP036275.1"/>
</dbReference>
<accession>A0A517ZEW4</accession>
<feature type="compositionally biased region" description="Low complexity" evidence="1">
    <location>
        <begin position="452"/>
        <end position="487"/>
    </location>
</feature>
<protein>
    <submittedName>
        <fullName evidence="2">Uncharacterized protein</fullName>
    </submittedName>
</protein>
<feature type="compositionally biased region" description="Low complexity" evidence="1">
    <location>
        <begin position="495"/>
        <end position="598"/>
    </location>
</feature>
<name>A0A517ZEW4_9PLAN</name>
<dbReference type="Proteomes" id="UP000320496">
    <property type="component" value="Chromosome"/>
</dbReference>
<sequence length="598" mass="63513">MFARRILHHGPDPDAAPVLLSDRAVAGCWFELLRQGGCGAGSLLLHDGFADRHAIDVGDWISFEYSEGQRWYLGRVEERRATSPARLQLRLQGMSVELGQVFPGGFGTDADGVPPHRYAATDLFPNDPDRLHETADSVAAVDDLVTLLLQQYVTAQTHITHDPLLVETPPRHAPLVSLKLRGEESVRSVLKDLAVRAGGMSWGVDAAGKFFFLRPREDQLLVLREGHNLTSLHETRDSEFLFNRLLLTGDYVYDVIESSGQIARRSYRWRGNFFEPDSRAAHGDRRLRLWIPWIRTQQDALAFSREFFRTYAQPTSRYLLETTPQTELPVPWLGRIRLEDRHGSELTTARVQAIRVRFDHEPVFRLELGPDDPRELWPEPPHDERWERPEGAIPAGGDVSLTSSDGGGSSDGSSEGSSSTSAPASLSSASSISSDVSESSGESDASSDESESGPGTTSAADTSFSGSASSLSASGDSSLLSSEITSDVTSAANFSQSQISTSGGSDSGSATDSAATSSSLSGSLGSSSVDSLQSGSTSASGSDSGTLSGATTSNAGASSSGHVSSESTGGSDSTSHTTGSQSGASLSSSAESSSIEST</sequence>
<dbReference type="KEGG" id="mri:Mal4_53950"/>
<dbReference type="OrthoDB" id="210892at2"/>
<reference evidence="2 3" key="1">
    <citation type="submission" date="2019-02" db="EMBL/GenBank/DDBJ databases">
        <title>Deep-cultivation of Planctomycetes and their phenomic and genomic characterization uncovers novel biology.</title>
        <authorList>
            <person name="Wiegand S."/>
            <person name="Jogler M."/>
            <person name="Boedeker C."/>
            <person name="Pinto D."/>
            <person name="Vollmers J."/>
            <person name="Rivas-Marin E."/>
            <person name="Kohn T."/>
            <person name="Peeters S.H."/>
            <person name="Heuer A."/>
            <person name="Rast P."/>
            <person name="Oberbeckmann S."/>
            <person name="Bunk B."/>
            <person name="Jeske O."/>
            <person name="Meyerdierks A."/>
            <person name="Storesund J.E."/>
            <person name="Kallscheuer N."/>
            <person name="Luecker S."/>
            <person name="Lage O.M."/>
            <person name="Pohl T."/>
            <person name="Merkel B.J."/>
            <person name="Hornburger P."/>
            <person name="Mueller R.-W."/>
            <person name="Bruemmer F."/>
            <person name="Labrenz M."/>
            <person name="Spormann A.M."/>
            <person name="Op den Camp H."/>
            <person name="Overmann J."/>
            <person name="Amann R."/>
            <person name="Jetten M.S.M."/>
            <person name="Mascher T."/>
            <person name="Medema M.H."/>
            <person name="Devos D.P."/>
            <person name="Kaster A.-K."/>
            <person name="Ovreas L."/>
            <person name="Rohde M."/>
            <person name="Galperin M.Y."/>
            <person name="Jogler C."/>
        </authorList>
    </citation>
    <scope>NUCLEOTIDE SEQUENCE [LARGE SCALE GENOMIC DNA]</scope>
    <source>
        <strain evidence="2 3">Mal4</strain>
    </source>
</reference>
<dbReference type="AlphaFoldDB" id="A0A517ZEW4"/>
<feature type="region of interest" description="Disordered" evidence="1">
    <location>
        <begin position="367"/>
        <end position="598"/>
    </location>
</feature>
<dbReference type="EMBL" id="CP036275">
    <property type="protein sequence ID" value="QDU41030.1"/>
    <property type="molecule type" value="Genomic_DNA"/>
</dbReference>
<evidence type="ECO:0000256" key="1">
    <source>
        <dbReference type="SAM" id="MobiDB-lite"/>
    </source>
</evidence>
<feature type="compositionally biased region" description="Low complexity" evidence="1">
    <location>
        <begin position="411"/>
        <end position="444"/>
    </location>
</feature>